<sequence length="207" mass="23804">MGNAYTIELPRKVRTDPTFYVGRLRPYYPYEPVSRCEEHLRGREPRPPSSGPVSTSQSGRLAERPIHAAQRRLDELQPARHEENESNVRSQVARLQTRQDLLNVCALRNCNIYLQGHAAQITESVYKPCRRVTDRSHGSDPEHRAYPTLELDQVFPSLTNSLEDSGGGQRFLAERILNHSDVKGVRKSYLVRWRGYPPAWDSWDPRA</sequence>
<comment type="caution">
    <text evidence="3">The sequence shown here is derived from an EMBL/GenBank/DDBJ whole genome shotgun (WGS) entry which is preliminary data.</text>
</comment>
<dbReference type="AlphaFoldDB" id="A0AAV1U519"/>
<feature type="domain" description="Chromo" evidence="2">
    <location>
        <begin position="171"/>
        <end position="207"/>
    </location>
</feature>
<dbReference type="InterPro" id="IPR000953">
    <property type="entry name" value="Chromo/chromo_shadow_dom"/>
</dbReference>
<evidence type="ECO:0000313" key="4">
    <source>
        <dbReference type="Proteomes" id="UP001162060"/>
    </source>
</evidence>
<accession>A0AAV1U519</accession>
<evidence type="ECO:0000313" key="3">
    <source>
        <dbReference type="EMBL" id="CAK7929615.1"/>
    </source>
</evidence>
<dbReference type="PROSITE" id="PS50013">
    <property type="entry name" value="CHROMO_2"/>
    <property type="match status" value="1"/>
</dbReference>
<dbReference type="InterPro" id="IPR016197">
    <property type="entry name" value="Chromo-like_dom_sf"/>
</dbReference>
<evidence type="ECO:0000259" key="2">
    <source>
        <dbReference type="PROSITE" id="PS50013"/>
    </source>
</evidence>
<dbReference type="Gene3D" id="2.40.50.40">
    <property type="match status" value="1"/>
</dbReference>
<dbReference type="SUPFAM" id="SSF54160">
    <property type="entry name" value="Chromo domain-like"/>
    <property type="match status" value="1"/>
</dbReference>
<dbReference type="Pfam" id="PF00385">
    <property type="entry name" value="Chromo"/>
    <property type="match status" value="1"/>
</dbReference>
<feature type="region of interest" description="Disordered" evidence="1">
    <location>
        <begin position="38"/>
        <end position="62"/>
    </location>
</feature>
<gene>
    <name evidence="3" type="ORF">PM001_LOCUS14765</name>
</gene>
<proteinExistence type="predicted"/>
<name>A0AAV1U519_9STRA</name>
<dbReference type="EMBL" id="CAKLBY020000153">
    <property type="protein sequence ID" value="CAK7929615.1"/>
    <property type="molecule type" value="Genomic_DNA"/>
</dbReference>
<dbReference type="InterPro" id="IPR023780">
    <property type="entry name" value="Chromo_domain"/>
</dbReference>
<dbReference type="CDD" id="cd00024">
    <property type="entry name" value="CD_CSD"/>
    <property type="match status" value="1"/>
</dbReference>
<dbReference type="Proteomes" id="UP001162060">
    <property type="component" value="Unassembled WGS sequence"/>
</dbReference>
<evidence type="ECO:0000256" key="1">
    <source>
        <dbReference type="SAM" id="MobiDB-lite"/>
    </source>
</evidence>
<protein>
    <recommendedName>
        <fullName evidence="2">Chromo domain-containing protein</fullName>
    </recommendedName>
</protein>
<organism evidence="3 4">
    <name type="scientific">Peronospora matthiolae</name>
    <dbReference type="NCBI Taxonomy" id="2874970"/>
    <lineage>
        <taxon>Eukaryota</taxon>
        <taxon>Sar</taxon>
        <taxon>Stramenopiles</taxon>
        <taxon>Oomycota</taxon>
        <taxon>Peronosporomycetes</taxon>
        <taxon>Peronosporales</taxon>
        <taxon>Peronosporaceae</taxon>
        <taxon>Peronospora</taxon>
    </lineage>
</organism>
<reference evidence="3" key="1">
    <citation type="submission" date="2024-01" db="EMBL/GenBank/DDBJ databases">
        <authorList>
            <person name="Webb A."/>
        </authorList>
    </citation>
    <scope>NUCLEOTIDE SEQUENCE</scope>
    <source>
        <strain evidence="3">Pm1</strain>
    </source>
</reference>